<dbReference type="AlphaFoldDB" id="A0A0D6PDM1"/>
<dbReference type="Gene3D" id="1.10.10.60">
    <property type="entry name" value="Homeodomain-like"/>
    <property type="match status" value="1"/>
</dbReference>
<accession>A0A0D6PDM1</accession>
<gene>
    <name evidence="1" type="ORF">Aam_012_008</name>
</gene>
<organism evidence="1 2">
    <name type="scientific">Acidocella aminolytica 101 = DSM 11237</name>
    <dbReference type="NCBI Taxonomy" id="1120923"/>
    <lineage>
        <taxon>Bacteria</taxon>
        <taxon>Pseudomonadati</taxon>
        <taxon>Pseudomonadota</taxon>
        <taxon>Alphaproteobacteria</taxon>
        <taxon>Acetobacterales</taxon>
        <taxon>Acidocellaceae</taxon>
        <taxon>Acidocella</taxon>
    </lineage>
</organism>
<keyword evidence="2" id="KW-1185">Reference proteome</keyword>
<dbReference type="EMBL" id="BANC01000012">
    <property type="protein sequence ID" value="GAN78964.1"/>
    <property type="molecule type" value="Genomic_DNA"/>
</dbReference>
<evidence type="ECO:0000313" key="2">
    <source>
        <dbReference type="Proteomes" id="UP000032668"/>
    </source>
</evidence>
<evidence type="ECO:0000313" key="1">
    <source>
        <dbReference type="EMBL" id="GAN78964.1"/>
    </source>
</evidence>
<proteinExistence type="predicted"/>
<protein>
    <recommendedName>
        <fullName evidence="3">Transposase</fullName>
    </recommendedName>
</protein>
<sequence length="88" mass="10007">MAQRYIRDVEDGAVRLVRTSGYTRRAIAEDLGIGISPLTRWLCQRRENENLRQERWRGPPSGIDVQWSGRPASLCCLFGKVEGGFLKS</sequence>
<dbReference type="Proteomes" id="UP000032668">
    <property type="component" value="Unassembled WGS sequence"/>
</dbReference>
<evidence type="ECO:0008006" key="3">
    <source>
        <dbReference type="Google" id="ProtNLM"/>
    </source>
</evidence>
<comment type="caution">
    <text evidence="1">The sequence shown here is derived from an EMBL/GenBank/DDBJ whole genome shotgun (WGS) entry which is preliminary data.</text>
</comment>
<reference evidence="1 2" key="1">
    <citation type="submission" date="2012-11" db="EMBL/GenBank/DDBJ databases">
        <title>Whole genome sequence of Acidocella aminolytica 101 = DSM 11237.</title>
        <authorList>
            <person name="Azuma Y."/>
            <person name="Higashiura N."/>
            <person name="Hirakawa H."/>
            <person name="Matsushita K."/>
        </authorList>
    </citation>
    <scope>NUCLEOTIDE SEQUENCE [LARGE SCALE GENOMIC DNA]</scope>
    <source>
        <strain evidence="2">101 / DSM 11237</strain>
    </source>
</reference>
<name>A0A0D6PDM1_9PROT</name>